<protein>
    <recommendedName>
        <fullName evidence="6">GH26 domain-containing protein</fullName>
    </recommendedName>
</protein>
<keyword evidence="8" id="KW-1185">Reference proteome</keyword>
<dbReference type="InterPro" id="IPR000805">
    <property type="entry name" value="Glyco_hydro_26"/>
</dbReference>
<dbReference type="PANTHER" id="PTHR40079">
    <property type="entry name" value="MANNAN ENDO-1,4-BETA-MANNOSIDASE E-RELATED"/>
    <property type="match status" value="1"/>
</dbReference>
<evidence type="ECO:0000256" key="5">
    <source>
        <dbReference type="SAM" id="Phobius"/>
    </source>
</evidence>
<evidence type="ECO:0000256" key="2">
    <source>
        <dbReference type="ARBA" id="ARBA00022801"/>
    </source>
</evidence>
<feature type="active site" description="Proton donor" evidence="4">
    <location>
        <position position="401"/>
    </location>
</feature>
<feature type="transmembrane region" description="Helical" evidence="5">
    <location>
        <begin position="5"/>
        <end position="22"/>
    </location>
</feature>
<evidence type="ECO:0000256" key="3">
    <source>
        <dbReference type="ARBA" id="ARBA00023295"/>
    </source>
</evidence>
<dbReference type="Gene3D" id="3.20.20.80">
    <property type="entry name" value="Glycosidases"/>
    <property type="match status" value="2"/>
</dbReference>
<keyword evidence="5" id="KW-0472">Membrane</keyword>
<evidence type="ECO:0000256" key="1">
    <source>
        <dbReference type="ARBA" id="ARBA00007754"/>
    </source>
</evidence>
<dbReference type="RefSeq" id="WP_126163089.1">
    <property type="nucleotide sequence ID" value="NZ_RQPJ01000014.1"/>
</dbReference>
<sequence>MKKLILYILFIGGILIAGYYVFKYKHIIIYLVKSNTSTVFEEVVSEPVLGVFSFKPDAPSELISTYKHYRLRLTKSVNWEKAANEIAKFPDTTPIMITVETWGEGLYDSYRYNPMGGLIKGNYDDAIKAMCTQFIGNRDNVYIRFNPVMEVPVKRYPWQRYGGIDYIEAYRHFSKLCKEFAPAVKLVWGTAGYPGVMEYYPGDDVVDAAAIIAKSESEMVLKVYPKDYPIDYDVFRRLHRLRFIDKPIFILGSQLTPKDSINTSLFTSLANKVSNYNRTVYSTANFNRAHIATMKRAGTGLEIGLYDPQALLNTEKSVTVEHLFVDFENLKNGSFERRFKEVISREHDIIVTFEPFRNPNKEVDFEVLQNVSLGKYDREIKQLYRIIGNTERLVYLRYAHEMEIPITRYPWQSQDPIVYINSFRYFMNFPEKEMSNIKRVWGPAGDRGSLEWWPGNDVVDIVSIAIYGLPDKNITDPEKQESFETIFNRKVWRLRFLDKPIFITEFGVKGPEEYQTKWLERAAEIITQNSQLIGVNYFNMSDTPKAWGEIKPPDWSISKKSFQSFTETLKREKKK</sequence>
<name>A0A430K163_9FLAO</name>
<dbReference type="PANTHER" id="PTHR40079:SF4">
    <property type="entry name" value="GH26 DOMAIN-CONTAINING PROTEIN-RELATED"/>
    <property type="match status" value="1"/>
</dbReference>
<reference evidence="7 8" key="1">
    <citation type="submission" date="2018-11" db="EMBL/GenBank/DDBJ databases">
        <title>Arenibacter aquaticus sp.nov., a marine bacterium isolated from surface seawater in the South China Sea.</title>
        <authorList>
            <person name="Guo J."/>
            <person name="Sun J."/>
        </authorList>
    </citation>
    <scope>NUCLEOTIDE SEQUENCE [LARGE SCALE GENOMIC DNA]</scope>
    <source>
        <strain evidence="7 8">GUO666</strain>
    </source>
</reference>
<keyword evidence="2 4" id="KW-0378">Hydrolase</keyword>
<feature type="active site" description="Nucleophile" evidence="4">
    <location>
        <position position="505"/>
    </location>
</feature>
<feature type="domain" description="GH26" evidence="6">
    <location>
        <begin position="260"/>
        <end position="572"/>
    </location>
</feature>
<accession>A0A430K163</accession>
<organism evidence="7 8">
    <name type="scientific">Arenibacter aquaticus</name>
    <dbReference type="NCBI Taxonomy" id="2489054"/>
    <lineage>
        <taxon>Bacteria</taxon>
        <taxon>Pseudomonadati</taxon>
        <taxon>Bacteroidota</taxon>
        <taxon>Flavobacteriia</taxon>
        <taxon>Flavobacteriales</taxon>
        <taxon>Flavobacteriaceae</taxon>
        <taxon>Arenibacter</taxon>
    </lineage>
</organism>
<keyword evidence="3 4" id="KW-0326">Glycosidase</keyword>
<evidence type="ECO:0000259" key="6">
    <source>
        <dbReference type="PROSITE" id="PS51764"/>
    </source>
</evidence>
<proteinExistence type="inferred from homology"/>
<gene>
    <name evidence="7" type="ORF">EHW67_14450</name>
</gene>
<evidence type="ECO:0000313" key="8">
    <source>
        <dbReference type="Proteomes" id="UP000267585"/>
    </source>
</evidence>
<keyword evidence="5" id="KW-1133">Transmembrane helix</keyword>
<dbReference type="SUPFAM" id="SSF51445">
    <property type="entry name" value="(Trans)glycosidases"/>
    <property type="match status" value="2"/>
</dbReference>
<dbReference type="AlphaFoldDB" id="A0A430K163"/>
<comment type="caution">
    <text evidence="7">The sequence shown here is derived from an EMBL/GenBank/DDBJ whole genome shotgun (WGS) entry which is preliminary data.</text>
</comment>
<dbReference type="GO" id="GO:0006080">
    <property type="term" value="P:substituted mannan metabolic process"/>
    <property type="evidence" value="ECO:0007669"/>
    <property type="project" value="InterPro"/>
</dbReference>
<comment type="similarity">
    <text evidence="1 4">Belongs to the glycosyl hydrolase 26 family.</text>
</comment>
<evidence type="ECO:0000256" key="4">
    <source>
        <dbReference type="PROSITE-ProRule" id="PRU01100"/>
    </source>
</evidence>
<evidence type="ECO:0000313" key="7">
    <source>
        <dbReference type="EMBL" id="RTE52865.1"/>
    </source>
</evidence>
<dbReference type="PROSITE" id="PS51764">
    <property type="entry name" value="GH26"/>
    <property type="match status" value="1"/>
</dbReference>
<dbReference type="EMBL" id="RQPJ01000014">
    <property type="protein sequence ID" value="RTE52865.1"/>
    <property type="molecule type" value="Genomic_DNA"/>
</dbReference>
<keyword evidence="5" id="KW-0812">Transmembrane</keyword>
<dbReference type="OrthoDB" id="9816550at2"/>
<dbReference type="Proteomes" id="UP000267585">
    <property type="component" value="Unassembled WGS sequence"/>
</dbReference>
<dbReference type="InterPro" id="IPR022790">
    <property type="entry name" value="GH26_dom"/>
</dbReference>
<dbReference type="GO" id="GO:0016985">
    <property type="term" value="F:mannan endo-1,4-beta-mannosidase activity"/>
    <property type="evidence" value="ECO:0007669"/>
    <property type="project" value="InterPro"/>
</dbReference>
<dbReference type="InterPro" id="IPR017853">
    <property type="entry name" value="GH"/>
</dbReference>